<dbReference type="InterPro" id="IPR050902">
    <property type="entry name" value="ABC_Transporter_SBP"/>
</dbReference>
<evidence type="ECO:0000313" key="2">
    <source>
        <dbReference type="EMBL" id="PNR99743.1"/>
    </source>
</evidence>
<dbReference type="Gene3D" id="3.40.50.1980">
    <property type="entry name" value="Nitrogenase molybdenum iron protein domain"/>
    <property type="match status" value="2"/>
</dbReference>
<dbReference type="GO" id="GO:0071281">
    <property type="term" value="P:cellular response to iron ion"/>
    <property type="evidence" value="ECO:0007669"/>
    <property type="project" value="TreeGrafter"/>
</dbReference>
<proteinExistence type="predicted"/>
<reference evidence="2 3" key="1">
    <citation type="submission" date="2013-12" db="EMBL/GenBank/DDBJ databases">
        <title>Comparative genomics of Petrotoga isolates.</title>
        <authorList>
            <person name="Nesbo C.L."/>
            <person name="Charchuk R."/>
            <person name="Chow K."/>
        </authorList>
    </citation>
    <scope>NUCLEOTIDE SEQUENCE [LARGE SCALE GENOMIC DNA]</scope>
    <source>
        <strain evidence="2 3">DSM 14811</strain>
    </source>
</reference>
<protein>
    <submittedName>
        <fullName evidence="2">Iron ABC transporter substrate-binding protein</fullName>
    </submittedName>
</protein>
<evidence type="ECO:0000313" key="3">
    <source>
        <dbReference type="Proteomes" id="UP000236604"/>
    </source>
</evidence>
<sequence>MRKVLFTFFTILLSVVLTAEYLMVDDLGRLVSFEGEVNRVISAAPAVSDYIKYLGLEEKVVGVTDWDTHIDAEKIGNLVPLNLEKIVSLNPDVVFLTGGFQEPEISRLERYNIKSFVINPVNFNDIYRDIVLIGSILGEREKAQTLSNKLRQNVLNIAKSSFTWKNKPTVLYLMVQNNVAEIWTAGTGSFVNESIAYAGGLNLAASYTGNNGFLLVGPEFVVAQNPDIIIVASYYEGDESAKNTILNAEQFKNVKAVKEGKIVMVDGNKISQASPSLIDVLEQLYEYFGENR</sequence>
<dbReference type="PANTHER" id="PTHR30535:SF34">
    <property type="entry name" value="MOLYBDATE-BINDING PROTEIN MOLA"/>
    <property type="match status" value="1"/>
</dbReference>
<name>A0A2K1PAC0_9BACT</name>
<keyword evidence="3" id="KW-1185">Reference proteome</keyword>
<dbReference type="InterPro" id="IPR002491">
    <property type="entry name" value="ABC_transptr_periplasmic_BD"/>
</dbReference>
<dbReference type="AlphaFoldDB" id="A0A2K1PAC0"/>
<organism evidence="2 3">
    <name type="scientific">Petrotoga mexicana DSM 14811</name>
    <dbReference type="NCBI Taxonomy" id="1122954"/>
    <lineage>
        <taxon>Bacteria</taxon>
        <taxon>Thermotogati</taxon>
        <taxon>Thermotogota</taxon>
        <taxon>Thermotogae</taxon>
        <taxon>Petrotogales</taxon>
        <taxon>Petrotogaceae</taxon>
        <taxon>Petrotoga</taxon>
    </lineage>
</organism>
<dbReference type="Pfam" id="PF01497">
    <property type="entry name" value="Peripla_BP_2"/>
    <property type="match status" value="1"/>
</dbReference>
<dbReference type="SUPFAM" id="SSF53807">
    <property type="entry name" value="Helical backbone' metal receptor"/>
    <property type="match status" value="1"/>
</dbReference>
<gene>
    <name evidence="2" type="ORF">X927_04765</name>
</gene>
<dbReference type="RefSeq" id="WP_103076925.1">
    <property type="nucleotide sequence ID" value="NZ_AZRN01000014.1"/>
</dbReference>
<dbReference type="PANTHER" id="PTHR30535">
    <property type="entry name" value="VITAMIN B12-BINDING PROTEIN"/>
    <property type="match status" value="1"/>
</dbReference>
<dbReference type="PROSITE" id="PS50983">
    <property type="entry name" value="FE_B12_PBP"/>
    <property type="match status" value="1"/>
</dbReference>
<comment type="caution">
    <text evidence="2">The sequence shown here is derived from an EMBL/GenBank/DDBJ whole genome shotgun (WGS) entry which is preliminary data.</text>
</comment>
<evidence type="ECO:0000259" key="1">
    <source>
        <dbReference type="PROSITE" id="PS50983"/>
    </source>
</evidence>
<accession>A0A2K1PAC0</accession>
<dbReference type="EMBL" id="AZRN01000014">
    <property type="protein sequence ID" value="PNR99743.1"/>
    <property type="molecule type" value="Genomic_DNA"/>
</dbReference>
<dbReference type="Proteomes" id="UP000236604">
    <property type="component" value="Unassembled WGS sequence"/>
</dbReference>
<feature type="domain" description="Fe/B12 periplasmic-binding" evidence="1">
    <location>
        <begin position="39"/>
        <end position="292"/>
    </location>
</feature>